<proteinExistence type="inferred from homology"/>
<evidence type="ECO:0008006" key="4">
    <source>
        <dbReference type="Google" id="ProtNLM"/>
    </source>
</evidence>
<dbReference type="CDD" id="cd00865">
    <property type="entry name" value="PEBP_bact_arch"/>
    <property type="match status" value="1"/>
</dbReference>
<comment type="caution">
    <text evidence="2">The sequence shown here is derived from an EMBL/GenBank/DDBJ whole genome shotgun (WGS) entry which is preliminary data.</text>
</comment>
<protein>
    <recommendedName>
        <fullName evidence="4">PEBP family protein</fullName>
    </recommendedName>
</protein>
<dbReference type="SUPFAM" id="SSF49777">
    <property type="entry name" value="PEBP-like"/>
    <property type="match status" value="1"/>
</dbReference>
<accession>A0A4D4JDL7</accession>
<dbReference type="OrthoDB" id="9797506at2"/>
<dbReference type="InterPro" id="IPR005247">
    <property type="entry name" value="YbhB_YbcL/LppC-like"/>
</dbReference>
<evidence type="ECO:0000256" key="1">
    <source>
        <dbReference type="ARBA" id="ARBA00007120"/>
    </source>
</evidence>
<dbReference type="AlphaFoldDB" id="A0A4D4JDL7"/>
<dbReference type="EMBL" id="BJFL01000020">
    <property type="protein sequence ID" value="GDY31997.1"/>
    <property type="molecule type" value="Genomic_DNA"/>
</dbReference>
<keyword evidence="3" id="KW-1185">Reference proteome</keyword>
<dbReference type="Proteomes" id="UP000298860">
    <property type="component" value="Unassembled WGS sequence"/>
</dbReference>
<dbReference type="InterPro" id="IPR036610">
    <property type="entry name" value="PEBP-like_sf"/>
</dbReference>
<evidence type="ECO:0000313" key="2">
    <source>
        <dbReference type="EMBL" id="GDY31997.1"/>
    </source>
</evidence>
<gene>
    <name evidence="2" type="ORF">GTS_36300</name>
</gene>
<dbReference type="Gene3D" id="3.90.280.10">
    <property type="entry name" value="PEBP-like"/>
    <property type="match status" value="1"/>
</dbReference>
<dbReference type="InterPro" id="IPR008914">
    <property type="entry name" value="PEBP"/>
</dbReference>
<organism evidence="2 3">
    <name type="scientific">Gandjariella thermophila</name>
    <dbReference type="NCBI Taxonomy" id="1931992"/>
    <lineage>
        <taxon>Bacteria</taxon>
        <taxon>Bacillati</taxon>
        <taxon>Actinomycetota</taxon>
        <taxon>Actinomycetes</taxon>
        <taxon>Pseudonocardiales</taxon>
        <taxon>Pseudonocardiaceae</taxon>
        <taxon>Gandjariella</taxon>
    </lineage>
</organism>
<evidence type="ECO:0000313" key="3">
    <source>
        <dbReference type="Proteomes" id="UP000298860"/>
    </source>
</evidence>
<dbReference type="Pfam" id="PF01161">
    <property type="entry name" value="PBP"/>
    <property type="match status" value="1"/>
</dbReference>
<sequence length="190" mass="19745">MALLGKLLRNRRAGQAGLAWNSPNLASENTLTLSSPDFEHEATIPTVHAGKRAGGKDLSPALTWSPPPADTAQLLLVIEDPDAPTPVPFNHGVALLDASVTSLAQGALDARNPASGVRVLRSGGGRGYLGPAPIKGHGPHRYVFQLFALARPLTAGPSDAALDSAKPRDVVAAAGDVLARGRLDGFYERP</sequence>
<name>A0A4D4JDL7_9PSEU</name>
<dbReference type="RefSeq" id="WP_137815046.1">
    <property type="nucleotide sequence ID" value="NZ_BJFL01000020.1"/>
</dbReference>
<reference evidence="3" key="1">
    <citation type="submission" date="2019-04" db="EMBL/GenBank/DDBJ databases">
        <title>Draft genome sequence of Pseudonocardiaceae bacterium SL3-2-4.</title>
        <authorList>
            <person name="Ningsih F."/>
            <person name="Yokota A."/>
            <person name="Sakai Y."/>
            <person name="Nanatani K."/>
            <person name="Yabe S."/>
            <person name="Oetari A."/>
            <person name="Sjamsuridzal W."/>
        </authorList>
    </citation>
    <scope>NUCLEOTIDE SEQUENCE [LARGE SCALE GENOMIC DNA]</scope>
    <source>
        <strain evidence="3">SL3-2-4</strain>
    </source>
</reference>
<dbReference type="PANTHER" id="PTHR30289:SF1">
    <property type="entry name" value="PEBP (PHOSPHATIDYLETHANOLAMINE-BINDING PROTEIN) FAMILY PROTEIN"/>
    <property type="match status" value="1"/>
</dbReference>
<dbReference type="PANTHER" id="PTHR30289">
    <property type="entry name" value="UNCHARACTERIZED PROTEIN YBCL-RELATED"/>
    <property type="match status" value="1"/>
</dbReference>
<comment type="similarity">
    <text evidence="1">Belongs to the UPF0098 family.</text>
</comment>